<evidence type="ECO:0000313" key="2">
    <source>
        <dbReference type="Proteomes" id="UP000463931"/>
    </source>
</evidence>
<gene>
    <name evidence="1" type="ORF">FEE40_13310</name>
</gene>
<dbReference type="Proteomes" id="UP000463931">
    <property type="component" value="Plasmid unnamed"/>
</dbReference>
<dbReference type="RefSeq" id="WP_163587672.1">
    <property type="nucleotide sequence ID" value="NZ_CP040853.1"/>
</dbReference>
<reference evidence="1 2" key="1">
    <citation type="journal article" date="2019" name="Nat. Med.">
        <title>Preventing dysbiosis of the neonatal mouse intestinal microbiome protects against late-onset sepsis.</title>
        <authorList>
            <person name="Singer J.R."/>
            <person name="Blosser E.G."/>
            <person name="Zindl C.L."/>
            <person name="Silberger D.J."/>
            <person name="Conlan S."/>
            <person name="Laufer V.A."/>
            <person name="DiToro D."/>
            <person name="Deming C."/>
            <person name="Kumar R."/>
            <person name="Morrow C.D."/>
            <person name="Segre J.A."/>
            <person name="Gray M.J."/>
            <person name="Randolph D.A."/>
            <person name="Weaver C.T."/>
        </authorList>
    </citation>
    <scope>NUCLEOTIDE SEQUENCE [LARGE SCALE GENOMIC DNA]</scope>
    <source>
        <strain evidence="1 2">V10</strain>
    </source>
</reference>
<dbReference type="AlphaFoldDB" id="A0AAE7BRI2"/>
<name>A0AAE7BRI2_9LACO</name>
<protein>
    <submittedName>
        <fullName evidence="1">Uncharacterized protein</fullName>
    </submittedName>
</protein>
<geneLocation type="plasmid" evidence="1 2">
    <name>unnamed</name>
</geneLocation>
<keyword evidence="1" id="KW-0614">Plasmid</keyword>
<proteinExistence type="predicted"/>
<dbReference type="EMBL" id="CP040853">
    <property type="protein sequence ID" value="QIA91175.1"/>
    <property type="molecule type" value="Genomic_DNA"/>
</dbReference>
<sequence length="228" mass="26082">MKNIEETVTKIRKIASKRAQSTNSIPEGVHYFPGWCLIDTRNKMSEKEVFKLYLKSISSFPGTYLCYLIDSFKPHIKHFLRCIVYAYFSTITVFLFYATTSILSGVTIKSDINTAFDILCYLTFGIGVIFFCVSTICFGKLSPDRHINDMDNRRFGILTIISADQNKDMRIASAVHYSNDSILKNFFTVVASETNINITNLEVAYSRLSFLERILLVENSFSCLSEKR</sequence>
<accession>A0AAE7BRI2</accession>
<organism evidence="1 2">
    <name type="scientific">Ligilactobacillus murinus</name>
    <dbReference type="NCBI Taxonomy" id="1622"/>
    <lineage>
        <taxon>Bacteria</taxon>
        <taxon>Bacillati</taxon>
        <taxon>Bacillota</taxon>
        <taxon>Bacilli</taxon>
        <taxon>Lactobacillales</taxon>
        <taxon>Lactobacillaceae</taxon>
        <taxon>Ligilactobacillus</taxon>
    </lineage>
</organism>
<evidence type="ECO:0000313" key="1">
    <source>
        <dbReference type="EMBL" id="QIA91175.1"/>
    </source>
</evidence>